<dbReference type="GeneID" id="30584123"/>
<evidence type="ECO:0000313" key="3">
    <source>
        <dbReference type="EMBL" id="RNI08868.1"/>
    </source>
</evidence>
<reference evidence="3 7" key="3">
    <citation type="submission" date="2018-10" db="EMBL/GenBank/DDBJ databases">
        <title>Cultivation of a novel Methanohalophilus strain from Kebrit Deep of the Red Sea and a genomic comparison of members of the genus Methanohalophilus.</title>
        <authorList>
            <person name="Guan Y."/>
            <person name="Ngugi D.K."/>
            <person name="Stingl U."/>
        </authorList>
    </citation>
    <scope>NUCLEOTIDE SEQUENCE [LARGE SCALE GENOMIC DNA]</scope>
    <source>
        <strain evidence="3 7">DSM 3094</strain>
    </source>
</reference>
<feature type="domain" description="Molybdopterin-guanine dinucleotide biosynthesis protein B (MobB)" evidence="1">
    <location>
        <begin position="4"/>
        <end position="109"/>
    </location>
</feature>
<evidence type="ECO:0000313" key="2">
    <source>
        <dbReference type="EMBL" id="APH39789.1"/>
    </source>
</evidence>
<dbReference type="STRING" id="2177.BHR79_10085"/>
<dbReference type="InterPro" id="IPR027417">
    <property type="entry name" value="P-loop_NTPase"/>
</dbReference>
<dbReference type="SUPFAM" id="SSF54690">
    <property type="entry name" value="Molybdopterin synthase subunit MoaE"/>
    <property type="match status" value="1"/>
</dbReference>
<keyword evidence="5" id="KW-1185">Reference proteome</keyword>
<protein>
    <submittedName>
        <fullName evidence="2 4">Molybdopterin synthase</fullName>
        <ecNumber evidence="3">2.8.1.12</ecNumber>
    </submittedName>
</protein>
<dbReference type="EMBL" id="RJJG01000004">
    <property type="protein sequence ID" value="RNI08868.1"/>
    <property type="molecule type" value="Genomic_DNA"/>
</dbReference>
<dbReference type="EC" id="2.8.1.12" evidence="3"/>
<organism evidence="2 5">
    <name type="scientific">Methanohalophilus halophilus</name>
    <dbReference type="NCBI Taxonomy" id="2177"/>
    <lineage>
        <taxon>Archaea</taxon>
        <taxon>Methanobacteriati</taxon>
        <taxon>Methanobacteriota</taxon>
        <taxon>Stenosarchaea group</taxon>
        <taxon>Methanomicrobia</taxon>
        <taxon>Methanosarcinales</taxon>
        <taxon>Methanosarcinaceae</taxon>
        <taxon>Methanohalophilus</taxon>
    </lineage>
</organism>
<dbReference type="GO" id="GO:0005525">
    <property type="term" value="F:GTP binding"/>
    <property type="evidence" value="ECO:0007669"/>
    <property type="project" value="InterPro"/>
</dbReference>
<accession>A0A1L3Q4I3</accession>
<dbReference type="InterPro" id="IPR003448">
    <property type="entry name" value="Mopterin_biosynth_MoaE"/>
</dbReference>
<dbReference type="SUPFAM" id="SSF52540">
    <property type="entry name" value="P-loop containing nucleoside triphosphate hydrolases"/>
    <property type="match status" value="1"/>
</dbReference>
<dbReference type="Proteomes" id="UP000267921">
    <property type="component" value="Unassembled WGS sequence"/>
</dbReference>
<dbReference type="Gene3D" id="3.90.1170.40">
    <property type="entry name" value="Molybdopterin biosynthesis MoaE subunit"/>
    <property type="match status" value="1"/>
</dbReference>
<reference evidence="2 5" key="1">
    <citation type="submission" date="2016-10" db="EMBL/GenBank/DDBJ databases">
        <title>Methanohalophilus halophilus.</title>
        <authorList>
            <person name="L'haridon S."/>
        </authorList>
    </citation>
    <scope>NUCLEOTIDE SEQUENCE [LARGE SCALE GENOMIC DNA]</scope>
    <source>
        <strain evidence="2 5">Z-7982</strain>
    </source>
</reference>
<name>A0A1L3Q4I3_9EURY</name>
<dbReference type="KEGG" id="mhaz:BHR79_10085"/>
<dbReference type="RefSeq" id="WP_072562203.1">
    <property type="nucleotide sequence ID" value="NZ_CP017921.1"/>
</dbReference>
<proteinExistence type="predicted"/>
<dbReference type="EMBL" id="FNMU01000002">
    <property type="protein sequence ID" value="SDW40791.1"/>
    <property type="molecule type" value="Genomic_DNA"/>
</dbReference>
<dbReference type="CDD" id="cd00756">
    <property type="entry name" value="MoaE"/>
    <property type="match status" value="1"/>
</dbReference>
<sequence>MKAVAVIGYKNTGKTTFVCRLVEKLALKGKVGTVKIMHDHRFDSPEKDTGKHFDSGAENVTAVSEEGLISIQRGGGLDEALEVLAGRGMEYAIVEGATNSDLPKIMLGEMKEKAGNVVLRLAPCSDWDMDEVAGIVQQTSEIVTLDSMINKIRNIPEFPLTGSIGTFTGVVRGETDDISTKMLEFEKYETVADERIEKICNDLKQKEGIIEVLIHHKSGRLMRGEDIVYIVVASAHRQELFKALSDAIERIKSEVPIWKKEVTMEGDFWVHDHA</sequence>
<evidence type="ECO:0000259" key="1">
    <source>
        <dbReference type="Pfam" id="PF03205"/>
    </source>
</evidence>
<dbReference type="PANTHER" id="PTHR23404">
    <property type="entry name" value="MOLYBDOPTERIN SYNTHASE RELATED"/>
    <property type="match status" value="1"/>
</dbReference>
<dbReference type="InterPro" id="IPR004435">
    <property type="entry name" value="MobB_dom"/>
</dbReference>
<dbReference type="Pfam" id="PF02391">
    <property type="entry name" value="MoaE"/>
    <property type="match status" value="1"/>
</dbReference>
<evidence type="ECO:0000313" key="6">
    <source>
        <dbReference type="Proteomes" id="UP000198669"/>
    </source>
</evidence>
<evidence type="ECO:0000313" key="7">
    <source>
        <dbReference type="Proteomes" id="UP000267921"/>
    </source>
</evidence>
<dbReference type="Proteomes" id="UP000198669">
    <property type="component" value="Unassembled WGS sequence"/>
</dbReference>
<gene>
    <name evidence="2" type="ORF">BHR79_10085</name>
    <name evidence="3" type="ORF">EFE40_05175</name>
    <name evidence="4" type="ORF">SAMN04515625_0937</name>
</gene>
<dbReference type="EMBL" id="CP017921">
    <property type="protein sequence ID" value="APH39789.1"/>
    <property type="molecule type" value="Genomic_DNA"/>
</dbReference>
<dbReference type="OrthoDB" id="45235at2157"/>
<dbReference type="Pfam" id="PF03205">
    <property type="entry name" value="MobB"/>
    <property type="match status" value="1"/>
</dbReference>
<reference evidence="4 6" key="2">
    <citation type="submission" date="2016-10" db="EMBL/GenBank/DDBJ databases">
        <authorList>
            <person name="de Groot N.N."/>
        </authorList>
    </citation>
    <scope>NUCLEOTIDE SEQUENCE [LARGE SCALE GENOMIC DNA]</scope>
    <source>
        <strain evidence="4 6">Z-7982</strain>
    </source>
</reference>
<dbReference type="NCBIfam" id="TIGR00176">
    <property type="entry name" value="mobB"/>
    <property type="match status" value="1"/>
</dbReference>
<evidence type="ECO:0000313" key="4">
    <source>
        <dbReference type="EMBL" id="SDW40791.1"/>
    </source>
</evidence>
<dbReference type="GO" id="GO:0030366">
    <property type="term" value="F:molybdopterin synthase activity"/>
    <property type="evidence" value="ECO:0007669"/>
    <property type="project" value="UniProtKB-EC"/>
</dbReference>
<dbReference type="GO" id="GO:0006777">
    <property type="term" value="P:Mo-molybdopterin cofactor biosynthetic process"/>
    <property type="evidence" value="ECO:0007669"/>
    <property type="project" value="InterPro"/>
</dbReference>
<evidence type="ECO:0000313" key="5">
    <source>
        <dbReference type="Proteomes" id="UP000186879"/>
    </source>
</evidence>
<dbReference type="Proteomes" id="UP000186879">
    <property type="component" value="Chromosome"/>
</dbReference>
<dbReference type="AlphaFoldDB" id="A0A1L3Q4I3"/>
<keyword evidence="3" id="KW-0808">Transferase</keyword>
<dbReference type="NCBIfam" id="NF011061">
    <property type="entry name" value="PRK14493.1"/>
    <property type="match status" value="1"/>
</dbReference>
<dbReference type="InterPro" id="IPR036563">
    <property type="entry name" value="MoaE_sf"/>
</dbReference>